<feature type="transmembrane region" description="Helical" evidence="7">
    <location>
        <begin position="32"/>
        <end position="50"/>
    </location>
</feature>
<evidence type="ECO:0000256" key="6">
    <source>
        <dbReference type="ARBA" id="ARBA00023136"/>
    </source>
</evidence>
<dbReference type="SUPFAM" id="SSF160240">
    <property type="entry name" value="Cation efflux protein cytoplasmic domain-like"/>
    <property type="match status" value="1"/>
</dbReference>
<feature type="domain" description="Cation efflux protein cytoplasmic" evidence="9">
    <location>
        <begin position="249"/>
        <end position="319"/>
    </location>
</feature>
<sequence>MKKINDYFSKESHLQRSLREKEINKLNYSIRFLYINIFIYILITIIEYWLAKIGNSQALRADALNNLSGVISTGVLILGIKEATNVDDDDILGRDLPKENIRSKNSLQLSRFRLETVFTLMTSFIIILIAIQIIYSGIKGLLNLNNIENPNPISALGASIATVLMLIVWFINYHNGKKLKNASLQAAAKDSLGDVVTSFSTMITVLISIALKVAFLDSAVSIVIGIFILWQGVVIFQEAALNLIDYVDPILEKNMRDDLNKIEEIHSVVDLTSRYNGNMLVVDIFVKVDADETAVSIYQLNKKIKDELYQKYDVYDVTVTTIPDL</sequence>
<dbReference type="PANTHER" id="PTHR43840">
    <property type="entry name" value="MITOCHONDRIAL METAL TRANSPORTER 1-RELATED"/>
    <property type="match status" value="1"/>
</dbReference>
<dbReference type="RefSeq" id="WP_059073917.1">
    <property type="nucleotide sequence ID" value="NZ_CP049366.1"/>
</dbReference>
<dbReference type="Pfam" id="PF01545">
    <property type="entry name" value="Cation_efflux"/>
    <property type="match status" value="1"/>
</dbReference>
<dbReference type="AlphaFoldDB" id="A0A7L7KWQ1"/>
<dbReference type="Proteomes" id="UP000514410">
    <property type="component" value="Chromosome"/>
</dbReference>
<feature type="domain" description="Cation efflux protein transmembrane" evidence="8">
    <location>
        <begin position="113"/>
        <end position="243"/>
    </location>
</feature>
<feature type="transmembrane region" description="Helical" evidence="7">
    <location>
        <begin position="155"/>
        <end position="174"/>
    </location>
</feature>
<comment type="subcellular location">
    <subcellularLocation>
        <location evidence="1">Membrane</location>
        <topology evidence="1">Multi-pass membrane protein</topology>
    </subcellularLocation>
</comment>
<dbReference type="InterPro" id="IPR027469">
    <property type="entry name" value="Cation_efflux_TMD_sf"/>
</dbReference>
<accession>A0A7L7KWQ1</accession>
<evidence type="ECO:0000256" key="5">
    <source>
        <dbReference type="ARBA" id="ARBA00022989"/>
    </source>
</evidence>
<evidence type="ECO:0000313" key="11">
    <source>
        <dbReference type="Proteomes" id="UP000514410"/>
    </source>
</evidence>
<feature type="transmembrane region" description="Helical" evidence="7">
    <location>
        <begin position="195"/>
        <end position="216"/>
    </location>
</feature>
<dbReference type="EMBL" id="CP049366">
    <property type="protein sequence ID" value="QMT84155.1"/>
    <property type="molecule type" value="Genomic_DNA"/>
</dbReference>
<evidence type="ECO:0000256" key="7">
    <source>
        <dbReference type="SAM" id="Phobius"/>
    </source>
</evidence>
<comment type="similarity">
    <text evidence="2">Belongs to the cation diffusion facilitator (CDF) transporter (TC 2.A.4) family.</text>
</comment>
<dbReference type="GO" id="GO:0016020">
    <property type="term" value="C:membrane"/>
    <property type="evidence" value="ECO:0007669"/>
    <property type="project" value="UniProtKB-SubCell"/>
</dbReference>
<name>A0A7L7KWQ1_9LACO</name>
<dbReference type="Pfam" id="PF16916">
    <property type="entry name" value="ZT_dimer"/>
    <property type="match status" value="1"/>
</dbReference>
<keyword evidence="5 7" id="KW-1133">Transmembrane helix</keyword>
<evidence type="ECO:0000256" key="3">
    <source>
        <dbReference type="ARBA" id="ARBA00022448"/>
    </source>
</evidence>
<dbReference type="InterPro" id="IPR050291">
    <property type="entry name" value="CDF_Transporter"/>
</dbReference>
<feature type="transmembrane region" description="Helical" evidence="7">
    <location>
        <begin position="222"/>
        <end position="244"/>
    </location>
</feature>
<dbReference type="InterPro" id="IPR036837">
    <property type="entry name" value="Cation_efflux_CTD_sf"/>
</dbReference>
<dbReference type="SUPFAM" id="SSF161111">
    <property type="entry name" value="Cation efflux protein transmembrane domain-like"/>
    <property type="match status" value="1"/>
</dbReference>
<protein>
    <submittedName>
        <fullName evidence="10">Cation diffusion facilitator family transporter</fullName>
    </submittedName>
</protein>
<dbReference type="GO" id="GO:0008324">
    <property type="term" value="F:monoatomic cation transmembrane transporter activity"/>
    <property type="evidence" value="ECO:0007669"/>
    <property type="project" value="InterPro"/>
</dbReference>
<dbReference type="NCBIfam" id="TIGR01297">
    <property type="entry name" value="CDF"/>
    <property type="match status" value="1"/>
</dbReference>
<feature type="transmembrane region" description="Helical" evidence="7">
    <location>
        <begin position="112"/>
        <end position="135"/>
    </location>
</feature>
<dbReference type="KEGG" id="cpab:G6534_05740"/>
<evidence type="ECO:0000259" key="9">
    <source>
        <dbReference type="Pfam" id="PF16916"/>
    </source>
</evidence>
<dbReference type="InterPro" id="IPR002524">
    <property type="entry name" value="Cation_efflux"/>
</dbReference>
<evidence type="ECO:0000256" key="1">
    <source>
        <dbReference type="ARBA" id="ARBA00004141"/>
    </source>
</evidence>
<evidence type="ECO:0000259" key="8">
    <source>
        <dbReference type="Pfam" id="PF01545"/>
    </source>
</evidence>
<evidence type="ECO:0000256" key="2">
    <source>
        <dbReference type="ARBA" id="ARBA00008114"/>
    </source>
</evidence>
<dbReference type="InterPro" id="IPR058533">
    <property type="entry name" value="Cation_efflux_TM"/>
</dbReference>
<dbReference type="InterPro" id="IPR027470">
    <property type="entry name" value="Cation_efflux_CTD"/>
</dbReference>
<dbReference type="Gene3D" id="3.30.70.1350">
    <property type="entry name" value="Cation efflux protein, cytoplasmic domain"/>
    <property type="match status" value="1"/>
</dbReference>
<reference evidence="10 11" key="1">
    <citation type="submission" date="2020-02" db="EMBL/GenBank/DDBJ databases">
        <title>Complete Genome Sequence of Lactobacillus sp. NFFJ11 Isolated from animal feed.</title>
        <authorList>
            <person name="Jung J.Y."/>
        </authorList>
    </citation>
    <scope>NUCLEOTIDE SEQUENCE [LARGE SCALE GENOMIC DNA]</scope>
    <source>
        <strain evidence="10 11">NFFJ11</strain>
    </source>
</reference>
<dbReference type="PANTHER" id="PTHR43840:SF50">
    <property type="entry name" value="MANGANESE EFFLUX SYSTEM PROTEIN MNES"/>
    <property type="match status" value="1"/>
</dbReference>
<dbReference type="Gene3D" id="1.20.1510.10">
    <property type="entry name" value="Cation efflux protein transmembrane domain"/>
    <property type="match status" value="1"/>
</dbReference>
<keyword evidence="3" id="KW-0813">Transport</keyword>
<evidence type="ECO:0000313" key="10">
    <source>
        <dbReference type="EMBL" id="QMT84155.1"/>
    </source>
</evidence>
<gene>
    <name evidence="10" type="ORF">G6534_05740</name>
</gene>
<proteinExistence type="inferred from homology"/>
<evidence type="ECO:0000256" key="4">
    <source>
        <dbReference type="ARBA" id="ARBA00022692"/>
    </source>
</evidence>
<keyword evidence="4 7" id="KW-0812">Transmembrane</keyword>
<keyword evidence="11" id="KW-1185">Reference proteome</keyword>
<organism evidence="10 11">
    <name type="scientific">Companilactobacillus pabuli</name>
    <dbReference type="NCBI Taxonomy" id="2714036"/>
    <lineage>
        <taxon>Bacteria</taxon>
        <taxon>Bacillati</taxon>
        <taxon>Bacillota</taxon>
        <taxon>Bacilli</taxon>
        <taxon>Lactobacillales</taxon>
        <taxon>Lactobacillaceae</taxon>
        <taxon>Companilactobacillus</taxon>
    </lineage>
</organism>
<keyword evidence="6 7" id="KW-0472">Membrane</keyword>